<gene>
    <name evidence="1" type="ORF">C7378_1549</name>
</gene>
<sequence length="80" mass="9644">MFSAMRFVWNATRGARLRPWRSEYIKWRIETYSGMKAESLTRKDVLGFLWREKANLLRFLRWTGEMESAAQRLSKSTERP</sequence>
<reference evidence="1 2" key="1">
    <citation type="submission" date="2019-03" db="EMBL/GenBank/DDBJ databases">
        <title>Genomic Encyclopedia of Type Strains, Phase IV (KMG-IV): sequencing the most valuable type-strain genomes for metagenomic binning, comparative biology and taxonomic classification.</title>
        <authorList>
            <person name="Goeker M."/>
        </authorList>
    </citation>
    <scope>NUCLEOTIDE SEQUENCE [LARGE SCALE GENOMIC DNA]</scope>
    <source>
        <strain evidence="1 2">DSM 103428</strain>
    </source>
</reference>
<evidence type="ECO:0000313" key="1">
    <source>
        <dbReference type="EMBL" id="TCK73929.1"/>
    </source>
</evidence>
<name>A0A4R1LBQ6_9BACT</name>
<evidence type="ECO:0000313" key="2">
    <source>
        <dbReference type="Proteomes" id="UP000295210"/>
    </source>
</evidence>
<dbReference type="Proteomes" id="UP000295210">
    <property type="component" value="Unassembled WGS sequence"/>
</dbReference>
<organism evidence="1 2">
    <name type="scientific">Acidipila rosea</name>
    <dbReference type="NCBI Taxonomy" id="768535"/>
    <lineage>
        <taxon>Bacteria</taxon>
        <taxon>Pseudomonadati</taxon>
        <taxon>Acidobacteriota</taxon>
        <taxon>Terriglobia</taxon>
        <taxon>Terriglobales</taxon>
        <taxon>Acidobacteriaceae</taxon>
        <taxon>Acidipila</taxon>
    </lineage>
</organism>
<proteinExistence type="predicted"/>
<keyword evidence="2" id="KW-1185">Reference proteome</keyword>
<dbReference type="OrthoDB" id="122535at2"/>
<dbReference type="EMBL" id="SMGK01000002">
    <property type="protein sequence ID" value="TCK73929.1"/>
    <property type="molecule type" value="Genomic_DNA"/>
</dbReference>
<protein>
    <submittedName>
        <fullName evidence="1">Uncharacterized protein</fullName>
    </submittedName>
</protein>
<accession>A0A4R1LBQ6</accession>
<comment type="caution">
    <text evidence="1">The sequence shown here is derived from an EMBL/GenBank/DDBJ whole genome shotgun (WGS) entry which is preliminary data.</text>
</comment>
<dbReference type="AlphaFoldDB" id="A0A4R1LBQ6"/>